<dbReference type="AlphaFoldDB" id="A0A542ZNK0"/>
<name>A0A542ZNK0_9MICO</name>
<dbReference type="GO" id="GO:0050661">
    <property type="term" value="F:NADP binding"/>
    <property type="evidence" value="ECO:0007669"/>
    <property type="project" value="InterPro"/>
</dbReference>
<dbReference type="PANTHER" id="PTHR42877:SF4">
    <property type="entry name" value="FAD_NAD(P)-BINDING DOMAIN-CONTAINING PROTEIN-RELATED"/>
    <property type="match status" value="1"/>
</dbReference>
<dbReference type="PANTHER" id="PTHR42877">
    <property type="entry name" value="L-ORNITHINE N(5)-MONOOXYGENASE-RELATED"/>
    <property type="match status" value="1"/>
</dbReference>
<dbReference type="SUPFAM" id="SSF51905">
    <property type="entry name" value="FAD/NAD(P)-binding domain"/>
    <property type="match status" value="2"/>
</dbReference>
<evidence type="ECO:0000256" key="4">
    <source>
        <dbReference type="ARBA" id="ARBA00023002"/>
    </source>
</evidence>
<evidence type="ECO:0000256" key="1">
    <source>
        <dbReference type="ARBA" id="ARBA00010139"/>
    </source>
</evidence>
<dbReference type="InterPro" id="IPR020946">
    <property type="entry name" value="Flavin_mOase-like"/>
</dbReference>
<dbReference type="OrthoDB" id="5168853at2"/>
<reference evidence="6 7" key="1">
    <citation type="submission" date="2019-06" db="EMBL/GenBank/DDBJ databases">
        <title>Sequencing the genomes of 1000 actinobacteria strains.</title>
        <authorList>
            <person name="Klenk H.-P."/>
        </authorList>
    </citation>
    <scope>NUCLEOTIDE SEQUENCE [LARGE SCALE GENOMIC DNA]</scope>
    <source>
        <strain evidence="6 7">DSM 18082</strain>
    </source>
</reference>
<sequence>MATVPHHRVIVVGTGFSGLGMAIRLSQRGEDDYVVLEKAQDVGGTWRDNRYPGCACDVPSRLYSFSFAQNPSWSREFAPAGEIWDYLRRCAREHDVERHLRFGADLRSLVYDEPSARWTATVADGRQWTADAVVLGIGALHEPSLPDIPGLASFGGPVHHSARWPEGDDGLTGKRVAVVGTGASSVQLVPALAPRAAQVHVFQRTPAWILPKRDRELGAARKAAYRRIPGLQRAVRWATYWELESRVLAFSRYPAAMKLVERVARRHLAKSVRDPQVRAALTPDYTIGCKRILISNDYWAAFDRDDVELVTDAITGVEPGAVVTADGTRREVDAIVLGTGFSVTGSYDRLEVRGLDGRSLEQAWSGGMRTHLGVTTAGFPQLYFLLGPNTGLGHTSVVMMIEWATGYVLQALDHARRRRGPVVVTDAAQERFTREMRTRSRRTVWASGCRSWYLDRFGNNTTVWPGSTLSYWWRTRRLDRADFATVAPRPPGTGAQPAAETVGAEPVPADRS</sequence>
<dbReference type="RefSeq" id="WP_141789506.1">
    <property type="nucleotide sequence ID" value="NZ_BAAAKX010000012.1"/>
</dbReference>
<keyword evidence="3" id="KW-0274">FAD</keyword>
<organism evidence="6 7">
    <name type="scientific">Oryzihumus leptocrescens</name>
    <dbReference type="NCBI Taxonomy" id="297536"/>
    <lineage>
        <taxon>Bacteria</taxon>
        <taxon>Bacillati</taxon>
        <taxon>Actinomycetota</taxon>
        <taxon>Actinomycetes</taxon>
        <taxon>Micrococcales</taxon>
        <taxon>Intrasporangiaceae</taxon>
        <taxon>Oryzihumus</taxon>
    </lineage>
</organism>
<keyword evidence="2" id="KW-0285">Flavoprotein</keyword>
<dbReference type="GO" id="GO:0004499">
    <property type="term" value="F:N,N-dimethylaniline monooxygenase activity"/>
    <property type="evidence" value="ECO:0007669"/>
    <property type="project" value="InterPro"/>
</dbReference>
<dbReference type="Gene3D" id="3.50.50.60">
    <property type="entry name" value="FAD/NAD(P)-binding domain"/>
    <property type="match status" value="2"/>
</dbReference>
<protein>
    <submittedName>
        <fullName evidence="6">Cation diffusion facilitator CzcD-associated flavoprotein CzcO</fullName>
    </submittedName>
</protein>
<dbReference type="InterPro" id="IPR036188">
    <property type="entry name" value="FAD/NAD-bd_sf"/>
</dbReference>
<dbReference type="GO" id="GO:0050660">
    <property type="term" value="F:flavin adenine dinucleotide binding"/>
    <property type="evidence" value="ECO:0007669"/>
    <property type="project" value="InterPro"/>
</dbReference>
<evidence type="ECO:0000256" key="3">
    <source>
        <dbReference type="ARBA" id="ARBA00022827"/>
    </source>
</evidence>
<gene>
    <name evidence="6" type="ORF">FB474_3189</name>
</gene>
<dbReference type="EMBL" id="VFOQ01000001">
    <property type="protein sequence ID" value="TQL61770.1"/>
    <property type="molecule type" value="Genomic_DNA"/>
</dbReference>
<dbReference type="PRINTS" id="PR00411">
    <property type="entry name" value="PNDRDTASEI"/>
</dbReference>
<evidence type="ECO:0000256" key="2">
    <source>
        <dbReference type="ARBA" id="ARBA00022630"/>
    </source>
</evidence>
<keyword evidence="4" id="KW-0560">Oxidoreductase</keyword>
<evidence type="ECO:0000313" key="7">
    <source>
        <dbReference type="Proteomes" id="UP000319514"/>
    </source>
</evidence>
<keyword evidence="7" id="KW-1185">Reference proteome</keyword>
<dbReference type="Pfam" id="PF00743">
    <property type="entry name" value="FMO-like"/>
    <property type="match status" value="1"/>
</dbReference>
<comment type="similarity">
    <text evidence="1">Belongs to the FAD-binding monooxygenase family.</text>
</comment>
<evidence type="ECO:0000313" key="6">
    <source>
        <dbReference type="EMBL" id="TQL61770.1"/>
    </source>
</evidence>
<dbReference type="Proteomes" id="UP000319514">
    <property type="component" value="Unassembled WGS sequence"/>
</dbReference>
<evidence type="ECO:0000256" key="5">
    <source>
        <dbReference type="SAM" id="MobiDB-lite"/>
    </source>
</evidence>
<feature type="region of interest" description="Disordered" evidence="5">
    <location>
        <begin position="485"/>
        <end position="512"/>
    </location>
</feature>
<comment type="caution">
    <text evidence="6">The sequence shown here is derived from an EMBL/GenBank/DDBJ whole genome shotgun (WGS) entry which is preliminary data.</text>
</comment>
<proteinExistence type="inferred from homology"/>
<dbReference type="InterPro" id="IPR051209">
    <property type="entry name" value="FAD-bind_Monooxygenase_sf"/>
</dbReference>
<accession>A0A542ZNK0</accession>